<dbReference type="EMBL" id="QFRJ01000001">
    <property type="protein sequence ID" value="PWH87143.1"/>
    <property type="molecule type" value="Genomic_DNA"/>
</dbReference>
<dbReference type="InterPro" id="IPR011990">
    <property type="entry name" value="TPR-like_helical_dom_sf"/>
</dbReference>
<evidence type="ECO:0000313" key="2">
    <source>
        <dbReference type="Proteomes" id="UP000245370"/>
    </source>
</evidence>
<keyword evidence="2" id="KW-1185">Reference proteome</keyword>
<dbReference type="AlphaFoldDB" id="A0A2U2XH93"/>
<sequence>MFGEPYIERGSEYIEADNEFLGTIDSDFDSRTTAAAKFVHLGFDYFYKLDLRTAMKRFNQAWLIDSENAGSFFGFWLVHNVLDNDSVLSNYFDLASIQHNHDFNAEKYYKLGKDLDKEKYYENLALHYACSSFPEFGKADKALQSCLTLLDLDQKDTLALQNLVYVHREMQEWDKALSVLRQSLQYRKDVAFVYNDIAWTFQEMNKLDSAEANYLKAIGKSEINYFMPRINYCVLMEMVNKCSDAIPVIENCINAIPKEGFFHFMKGRLLLCSNQENEAIKALKKAKKLGSEEAAILLLEIKN</sequence>
<reference evidence="1 2" key="2">
    <citation type="submission" date="2018-05" db="EMBL/GenBank/DDBJ databases">
        <authorList>
            <person name="Lanie J.A."/>
            <person name="Ng W.-L."/>
            <person name="Kazmierczak K.M."/>
            <person name="Andrzejewski T.M."/>
            <person name="Davidsen T.M."/>
            <person name="Wayne K.J."/>
            <person name="Tettelin H."/>
            <person name="Glass J.I."/>
            <person name="Rusch D."/>
            <person name="Podicherti R."/>
            <person name="Tsui H.-C.T."/>
            <person name="Winkler M.E."/>
        </authorList>
    </citation>
    <scope>NUCLEOTIDE SEQUENCE [LARGE SCALE GENOMIC DNA]</scope>
    <source>
        <strain evidence="1 2">C305</strain>
    </source>
</reference>
<gene>
    <name evidence="1" type="ORF">DIT68_02455</name>
</gene>
<dbReference type="Gene3D" id="1.25.40.10">
    <property type="entry name" value="Tetratricopeptide repeat domain"/>
    <property type="match status" value="2"/>
</dbReference>
<dbReference type="PANTHER" id="PTHR12558:SF13">
    <property type="entry name" value="CELL DIVISION CYCLE PROTEIN 27 HOMOLOG"/>
    <property type="match status" value="1"/>
</dbReference>
<protein>
    <submittedName>
        <fullName evidence="1">Uncharacterized protein</fullName>
    </submittedName>
</protein>
<dbReference type="SMART" id="SM00028">
    <property type="entry name" value="TPR"/>
    <property type="match status" value="4"/>
</dbReference>
<dbReference type="SUPFAM" id="SSF48452">
    <property type="entry name" value="TPR-like"/>
    <property type="match status" value="1"/>
</dbReference>
<accession>A0A2U2XH93</accession>
<dbReference type="PANTHER" id="PTHR12558">
    <property type="entry name" value="CELL DIVISION CYCLE 16,23,27"/>
    <property type="match status" value="1"/>
</dbReference>
<evidence type="ECO:0000313" key="1">
    <source>
        <dbReference type="EMBL" id="PWH87143.1"/>
    </source>
</evidence>
<reference evidence="1 2" key="1">
    <citation type="submission" date="2018-05" db="EMBL/GenBank/DDBJ databases">
        <title>Brumimicrobium oceani sp. nov., isolated from coastal sediment.</title>
        <authorList>
            <person name="Kou Y."/>
        </authorList>
    </citation>
    <scope>NUCLEOTIDE SEQUENCE [LARGE SCALE GENOMIC DNA]</scope>
    <source>
        <strain evidence="1 2">C305</strain>
    </source>
</reference>
<proteinExistence type="predicted"/>
<dbReference type="Proteomes" id="UP000245370">
    <property type="component" value="Unassembled WGS sequence"/>
</dbReference>
<organism evidence="1 2">
    <name type="scientific">Brumimicrobium oceani</name>
    <dbReference type="NCBI Taxonomy" id="2100725"/>
    <lineage>
        <taxon>Bacteria</taxon>
        <taxon>Pseudomonadati</taxon>
        <taxon>Bacteroidota</taxon>
        <taxon>Flavobacteriia</taxon>
        <taxon>Flavobacteriales</taxon>
        <taxon>Crocinitomicaceae</taxon>
        <taxon>Brumimicrobium</taxon>
    </lineage>
</organism>
<name>A0A2U2XH93_9FLAO</name>
<dbReference type="InterPro" id="IPR019734">
    <property type="entry name" value="TPR_rpt"/>
</dbReference>
<comment type="caution">
    <text evidence="1">The sequence shown here is derived from an EMBL/GenBank/DDBJ whole genome shotgun (WGS) entry which is preliminary data.</text>
</comment>